<sequence>MEDKIDPKEHSVTPSLFKEWRSPRFGNSNPQKIESTVWEWLVRSKLCGYSSTQKMDGPSPFDEGPTWSFDRFGQTKTELPDGRIIYIGGEHEDHYDPDFYIYNDVIVEHPNGEFDFYCYPKTDFPPTDFHTATLVSNKIVLIGSLGYPQERVEASTQLYLLDLDDFKISPINSSGKSPRWIHCHEATLDPNQTFITITKGLVETGLDSPLRENIDDWKLDIESWTWQRLTDRKWPRWELTRKDKARNHIYDIRQALWSHEVNWKEHHEEDMARLEKAMGFSVDFNLVKALYDFDFTHESLVEDEEEHNVYWIYVDGVRVRFVEERYCLNVTVEGSLSNQTLTSMREQLISSLNELERATWVLKELKET</sequence>
<dbReference type="InterPro" id="IPR015915">
    <property type="entry name" value="Kelch-typ_b-propeller"/>
</dbReference>
<dbReference type="Proteomes" id="UP000252558">
    <property type="component" value="Unassembled WGS sequence"/>
</dbReference>
<evidence type="ECO:0000313" key="2">
    <source>
        <dbReference type="Proteomes" id="UP000252558"/>
    </source>
</evidence>
<reference evidence="1 2" key="1">
    <citation type="submission" date="2018-07" db="EMBL/GenBank/DDBJ databases">
        <title>Corallincola holothuriorum sp. nov., a new facultative anaerobe isolated from sea cucumber Apostichopus japonicus.</title>
        <authorList>
            <person name="Xia H."/>
        </authorList>
    </citation>
    <scope>NUCLEOTIDE SEQUENCE [LARGE SCALE GENOMIC DNA]</scope>
    <source>
        <strain evidence="1 2">C4</strain>
    </source>
</reference>
<organism evidence="1 2">
    <name type="scientific">Corallincola holothuriorum</name>
    <dbReference type="NCBI Taxonomy" id="2282215"/>
    <lineage>
        <taxon>Bacteria</taxon>
        <taxon>Pseudomonadati</taxon>
        <taxon>Pseudomonadota</taxon>
        <taxon>Gammaproteobacteria</taxon>
        <taxon>Alteromonadales</taxon>
        <taxon>Psychromonadaceae</taxon>
        <taxon>Corallincola</taxon>
    </lineage>
</organism>
<gene>
    <name evidence="1" type="ORF">DU002_13100</name>
</gene>
<dbReference type="InterPro" id="IPR011043">
    <property type="entry name" value="Gal_Oxase/kelch_b-propeller"/>
</dbReference>
<keyword evidence="2" id="KW-1185">Reference proteome</keyword>
<dbReference type="OrthoDB" id="6692170at2"/>
<dbReference type="SUPFAM" id="SSF50965">
    <property type="entry name" value="Galactose oxidase, central domain"/>
    <property type="match status" value="1"/>
</dbReference>
<dbReference type="RefSeq" id="WP_114338852.1">
    <property type="nucleotide sequence ID" value="NZ_QPID01000008.1"/>
</dbReference>
<protein>
    <submittedName>
        <fullName evidence="1">Uncharacterized protein</fullName>
    </submittedName>
</protein>
<name>A0A368NE09_9GAMM</name>
<comment type="caution">
    <text evidence="1">The sequence shown here is derived from an EMBL/GenBank/DDBJ whole genome shotgun (WGS) entry which is preliminary data.</text>
</comment>
<proteinExistence type="predicted"/>
<accession>A0A368NE09</accession>
<evidence type="ECO:0000313" key="1">
    <source>
        <dbReference type="EMBL" id="RCU48728.1"/>
    </source>
</evidence>
<dbReference type="AlphaFoldDB" id="A0A368NE09"/>
<dbReference type="EMBL" id="QPID01000008">
    <property type="protein sequence ID" value="RCU48728.1"/>
    <property type="molecule type" value="Genomic_DNA"/>
</dbReference>
<dbReference type="Gene3D" id="2.120.10.80">
    <property type="entry name" value="Kelch-type beta propeller"/>
    <property type="match status" value="1"/>
</dbReference>